<dbReference type="OrthoDB" id="9797117at2"/>
<evidence type="ECO:0000313" key="2">
    <source>
        <dbReference type="Proteomes" id="UP000432715"/>
    </source>
</evidence>
<gene>
    <name evidence="1" type="ORF">F8154_11525</name>
</gene>
<keyword evidence="2" id="KW-1185">Reference proteome</keyword>
<dbReference type="Proteomes" id="UP000432715">
    <property type="component" value="Unassembled WGS sequence"/>
</dbReference>
<dbReference type="Pfam" id="PF12953">
    <property type="entry name" value="DUF3842"/>
    <property type="match status" value="1"/>
</dbReference>
<dbReference type="RefSeq" id="WP_151861768.1">
    <property type="nucleotide sequence ID" value="NZ_WBZC01000046.1"/>
</dbReference>
<comment type="caution">
    <text evidence="1">The sequence shown here is derived from an EMBL/GenBank/DDBJ whole genome shotgun (WGS) entry which is preliminary data.</text>
</comment>
<reference evidence="1 2" key="1">
    <citation type="submission" date="2019-10" db="EMBL/GenBank/DDBJ databases">
        <title>Alkaliphilus serpentinus sp. nov. and Alkaliphilus pronyensis sp. nov., two novel anaerobic alkaliphilic species isolated from the serpentinized-hosted hydrothermal field of the Prony Bay (New Caledonia).</title>
        <authorList>
            <person name="Postec A."/>
        </authorList>
    </citation>
    <scope>NUCLEOTIDE SEQUENCE [LARGE SCALE GENOMIC DNA]</scope>
    <source>
        <strain evidence="1 2">LacV</strain>
    </source>
</reference>
<evidence type="ECO:0000313" key="1">
    <source>
        <dbReference type="EMBL" id="KAB3532770.1"/>
    </source>
</evidence>
<proteinExistence type="predicted"/>
<organism evidence="1 2">
    <name type="scientific">Alkaliphilus pronyensis</name>
    <dbReference type="NCBI Taxonomy" id="1482732"/>
    <lineage>
        <taxon>Bacteria</taxon>
        <taxon>Bacillati</taxon>
        <taxon>Bacillota</taxon>
        <taxon>Clostridia</taxon>
        <taxon>Peptostreptococcales</taxon>
        <taxon>Natronincolaceae</taxon>
        <taxon>Alkaliphilus</taxon>
    </lineage>
</organism>
<name>A0A6I0EX14_9FIRM</name>
<sequence length="137" mass="14330">MRIAVIDGQGGGIGKAIIEKIKAQKNKDISVLALGTNTMATTNMLKAGADEGATGENPIVYNSDKVDVIVGAVGIISPNSILGELTPLMAKAIGESNALKILIPYNKCNIYITGVVDESLQYHVDCAVKKILSVCSK</sequence>
<accession>A0A6I0EX14</accession>
<dbReference type="EMBL" id="WBZC01000046">
    <property type="protein sequence ID" value="KAB3532770.1"/>
    <property type="molecule type" value="Genomic_DNA"/>
</dbReference>
<protein>
    <submittedName>
        <fullName evidence="1">DUF3842 family protein</fullName>
    </submittedName>
</protein>
<dbReference type="AlphaFoldDB" id="A0A6I0EX14"/>
<dbReference type="InterPro" id="IPR024208">
    <property type="entry name" value="DUF3842"/>
</dbReference>